<dbReference type="EMBL" id="OU503056">
    <property type="protein sequence ID" value="CAI9784497.1"/>
    <property type="molecule type" value="Genomic_DNA"/>
</dbReference>
<evidence type="ECO:0000313" key="2">
    <source>
        <dbReference type="EMBL" id="CAI9784497.1"/>
    </source>
</evidence>
<keyword evidence="1" id="KW-0732">Signal</keyword>
<evidence type="ECO:0000313" key="3">
    <source>
        <dbReference type="Proteomes" id="UP000834106"/>
    </source>
</evidence>
<reference evidence="2" key="1">
    <citation type="submission" date="2023-05" db="EMBL/GenBank/DDBJ databases">
        <authorList>
            <person name="Huff M."/>
        </authorList>
    </citation>
    <scope>NUCLEOTIDE SEQUENCE</scope>
</reference>
<sequence>MALKAFLIAFLIAMVATPSLATKYLRGADDVWKLGLNYSALEKVISIHIAGTRVFMYKEGSHNIVLKMKENDMQLCVAANTFDALTNGHSYRCEAWEDVLQLSACRSLLKRG</sequence>
<feature type="signal peptide" evidence="1">
    <location>
        <begin position="1"/>
        <end position="21"/>
    </location>
</feature>
<gene>
    <name evidence="2" type="ORF">FPE_LOCUS31927</name>
</gene>
<evidence type="ECO:0000256" key="1">
    <source>
        <dbReference type="SAM" id="SignalP"/>
    </source>
</evidence>
<keyword evidence="3" id="KW-1185">Reference proteome</keyword>
<accession>A0AAD2EA57</accession>
<protein>
    <submittedName>
        <fullName evidence="2">Uncharacterized protein</fullName>
    </submittedName>
</protein>
<dbReference type="Proteomes" id="UP000834106">
    <property type="component" value="Chromosome 21"/>
</dbReference>
<name>A0AAD2EA57_9LAMI</name>
<organism evidence="2 3">
    <name type="scientific">Fraxinus pennsylvanica</name>
    <dbReference type="NCBI Taxonomy" id="56036"/>
    <lineage>
        <taxon>Eukaryota</taxon>
        <taxon>Viridiplantae</taxon>
        <taxon>Streptophyta</taxon>
        <taxon>Embryophyta</taxon>
        <taxon>Tracheophyta</taxon>
        <taxon>Spermatophyta</taxon>
        <taxon>Magnoliopsida</taxon>
        <taxon>eudicotyledons</taxon>
        <taxon>Gunneridae</taxon>
        <taxon>Pentapetalae</taxon>
        <taxon>asterids</taxon>
        <taxon>lamiids</taxon>
        <taxon>Lamiales</taxon>
        <taxon>Oleaceae</taxon>
        <taxon>Oleeae</taxon>
        <taxon>Fraxinus</taxon>
    </lineage>
</organism>
<proteinExistence type="predicted"/>
<dbReference type="AlphaFoldDB" id="A0AAD2EA57"/>
<feature type="chain" id="PRO_5041923606" evidence="1">
    <location>
        <begin position="22"/>
        <end position="112"/>
    </location>
</feature>